<name>A0ABD1Y8J1_9MARC</name>
<proteinExistence type="predicted"/>
<reference evidence="1 2" key="1">
    <citation type="submission" date="2024-09" db="EMBL/GenBank/DDBJ databases">
        <title>Chromosome-scale assembly of Riccia fluitans.</title>
        <authorList>
            <person name="Paukszto L."/>
            <person name="Sawicki J."/>
            <person name="Karawczyk K."/>
            <person name="Piernik-Szablinska J."/>
            <person name="Szczecinska M."/>
            <person name="Mazdziarz M."/>
        </authorList>
    </citation>
    <scope>NUCLEOTIDE SEQUENCE [LARGE SCALE GENOMIC DNA]</scope>
    <source>
        <strain evidence="1">Rf_01</strain>
        <tissue evidence="1">Aerial parts of the thallus</tissue>
    </source>
</reference>
<sequence length="181" mass="20892">MQAVPEKEERDKYFGVLRKKKHFRDPQAPEWVVVIRGTLKRRPRDILNDVKIALEVFHTSTTIKLLKIVVSRLVHGGARSSRFGIRWKVFASLNFVSFRDVNTFRLMPRATCCVSKGRWHKPLSAHNLLNRTRCDEPLAVHDSTRSVEMNHMKNELTVKVLVDGIGSDVDGMRDADTDDKW</sequence>
<dbReference type="AlphaFoldDB" id="A0ABD1Y8J1"/>
<evidence type="ECO:0000313" key="2">
    <source>
        <dbReference type="Proteomes" id="UP001605036"/>
    </source>
</evidence>
<dbReference type="EMBL" id="JBHFFA010000006">
    <property type="protein sequence ID" value="KAL2622057.1"/>
    <property type="molecule type" value="Genomic_DNA"/>
</dbReference>
<protein>
    <submittedName>
        <fullName evidence="1">Uncharacterized protein</fullName>
    </submittedName>
</protein>
<keyword evidence="2" id="KW-1185">Reference proteome</keyword>
<dbReference type="Proteomes" id="UP001605036">
    <property type="component" value="Unassembled WGS sequence"/>
</dbReference>
<accession>A0ABD1Y8J1</accession>
<gene>
    <name evidence="1" type="ORF">R1flu_002262</name>
</gene>
<comment type="caution">
    <text evidence="1">The sequence shown here is derived from an EMBL/GenBank/DDBJ whole genome shotgun (WGS) entry which is preliminary data.</text>
</comment>
<organism evidence="1 2">
    <name type="scientific">Riccia fluitans</name>
    <dbReference type="NCBI Taxonomy" id="41844"/>
    <lineage>
        <taxon>Eukaryota</taxon>
        <taxon>Viridiplantae</taxon>
        <taxon>Streptophyta</taxon>
        <taxon>Embryophyta</taxon>
        <taxon>Marchantiophyta</taxon>
        <taxon>Marchantiopsida</taxon>
        <taxon>Marchantiidae</taxon>
        <taxon>Marchantiales</taxon>
        <taxon>Ricciaceae</taxon>
        <taxon>Riccia</taxon>
    </lineage>
</organism>
<evidence type="ECO:0000313" key="1">
    <source>
        <dbReference type="EMBL" id="KAL2622057.1"/>
    </source>
</evidence>